<dbReference type="HOGENOM" id="CLU_2677612_0_0_1"/>
<feature type="domain" description="Phostensin/Taperin PP1-binding" evidence="2">
    <location>
        <begin position="1"/>
        <end position="23"/>
    </location>
</feature>
<dbReference type="InterPro" id="IPR025907">
    <property type="entry name" value="Phostensin/Taperin_PP1-bd_dom"/>
</dbReference>
<dbReference type="GO" id="GO:0019902">
    <property type="term" value="F:phosphatase binding"/>
    <property type="evidence" value="ECO:0007669"/>
    <property type="project" value="InterPro"/>
</dbReference>
<dbReference type="PANTHER" id="PTHR21685:SF0">
    <property type="entry name" value="PHOSTENSIN"/>
    <property type="match status" value="1"/>
</dbReference>
<dbReference type="EMBL" id="AAQR03060090">
    <property type="status" value="NOT_ANNOTATED_CDS"/>
    <property type="molecule type" value="Genomic_DNA"/>
</dbReference>
<protein>
    <submittedName>
        <fullName evidence="3">Protein phosphatase 1 regulatory subunit 18</fullName>
    </submittedName>
</protein>
<proteinExistence type="predicted"/>
<accession>H0XWD0</accession>
<name>H0XWD0_OTOGA</name>
<dbReference type="Proteomes" id="UP000005225">
    <property type="component" value="Unassembled WGS sequence"/>
</dbReference>
<evidence type="ECO:0000259" key="2">
    <source>
        <dbReference type="Pfam" id="PF13914"/>
    </source>
</evidence>
<dbReference type="Ensembl" id="ENSOGAT00000026690.1">
    <property type="protein sequence ID" value="ENSOGAP00000020423.1"/>
    <property type="gene ID" value="ENSOGAG00000008305.2"/>
</dbReference>
<evidence type="ECO:0000256" key="1">
    <source>
        <dbReference type="SAM" id="MobiDB-lite"/>
    </source>
</evidence>
<dbReference type="PANTHER" id="PTHR21685">
    <property type="entry name" value="TON-B BOX DOMAIN"/>
    <property type="match status" value="1"/>
</dbReference>
<organism evidence="3 4">
    <name type="scientific">Otolemur garnettii</name>
    <name type="common">Small-eared galago</name>
    <name type="synonym">Garnett's greater bushbaby</name>
    <dbReference type="NCBI Taxonomy" id="30611"/>
    <lineage>
        <taxon>Eukaryota</taxon>
        <taxon>Metazoa</taxon>
        <taxon>Chordata</taxon>
        <taxon>Craniata</taxon>
        <taxon>Vertebrata</taxon>
        <taxon>Euteleostomi</taxon>
        <taxon>Mammalia</taxon>
        <taxon>Eutheria</taxon>
        <taxon>Euarchontoglires</taxon>
        <taxon>Primates</taxon>
        <taxon>Strepsirrhini</taxon>
        <taxon>Lorisiformes</taxon>
        <taxon>Galagidae</taxon>
        <taxon>Otolemur</taxon>
    </lineage>
</organism>
<reference evidence="4" key="1">
    <citation type="submission" date="2011-03" db="EMBL/GenBank/DDBJ databases">
        <title>Version 3 of the genome sequence of Otolemur garnettii (Bushbaby).</title>
        <authorList>
            <consortium name="The Broad Institute Genome Sequencing Platform"/>
            <person name="Di Palma F."/>
            <person name="Johnson J."/>
            <person name="Lander E.S."/>
            <person name="Lindblad-Toh K."/>
            <person name="Jaffe D.B."/>
            <person name="Gnerre S."/>
            <person name="MacCallum I."/>
            <person name="Przybylski D."/>
            <person name="Ribeiro F.J."/>
            <person name="Burton J.N."/>
            <person name="Walker B.J."/>
            <person name="Sharpe T."/>
            <person name="Hall G."/>
        </authorList>
    </citation>
    <scope>NUCLEOTIDE SEQUENCE [LARGE SCALE GENOMIC DNA]</scope>
</reference>
<evidence type="ECO:0000313" key="3">
    <source>
        <dbReference type="Ensembl" id="ENSOGAP00000020423.1"/>
    </source>
</evidence>
<evidence type="ECO:0000313" key="4">
    <source>
        <dbReference type="Proteomes" id="UP000005225"/>
    </source>
</evidence>
<dbReference type="AlphaFoldDB" id="H0XWD0"/>
<dbReference type="GeneTree" id="ENSGT00530000064035"/>
<reference evidence="3" key="2">
    <citation type="submission" date="2025-08" db="UniProtKB">
        <authorList>
            <consortium name="Ensembl"/>
        </authorList>
    </citation>
    <scope>IDENTIFICATION</scope>
</reference>
<feature type="region of interest" description="Disordered" evidence="1">
    <location>
        <begin position="16"/>
        <end position="50"/>
    </location>
</feature>
<dbReference type="Pfam" id="PF13914">
    <property type="entry name" value="Phostensin"/>
    <property type="match status" value="1"/>
</dbReference>
<sequence>LKISFNETALETTYQYPSESSVLEELGPEPEVPSTCHPPAAQPDDEEDEEELLLLQRELQGGLRTKALIVDESCRR</sequence>
<reference evidence="3" key="3">
    <citation type="submission" date="2025-09" db="UniProtKB">
        <authorList>
            <consortium name="Ensembl"/>
        </authorList>
    </citation>
    <scope>IDENTIFICATION</scope>
</reference>
<keyword evidence="4" id="KW-1185">Reference proteome</keyword>
<dbReference type="InterPro" id="IPR026671">
    <property type="entry name" value="PPP1R18/Tprn"/>
</dbReference>
<dbReference type="EMBL" id="AAQR03060091">
    <property type="status" value="NOT_ANNOTATED_CDS"/>
    <property type="molecule type" value="Genomic_DNA"/>
</dbReference>